<evidence type="ECO:0000256" key="2">
    <source>
        <dbReference type="ARBA" id="ARBA00022490"/>
    </source>
</evidence>
<comment type="caution">
    <text evidence="11">The sequence shown here is derived from an EMBL/GenBank/DDBJ whole genome shotgun (WGS) entry which is preliminary data.</text>
</comment>
<sequence length="567" mass="60273">MKLQAVMENLQRQQRARLQQALEARQQEQQQQPCPTSPPAQPPGQPPTSTPARGRGQDPGPAPSEEGAEPESAHMQRAQMAALAAMRAAAAGLSHSPSPGLSDESQASEEEEEEEEEERGEEEEDGGYQQEMGSEEEEDLSAEAVRAGAGSLLLRKPPVPQHYRGEPPRLPGGQERLPPGLGHTQPPPPAPDHGDWTYEEQFKQLYELDGDPRRKEFLDDLFSFMQKRGTPVNRIPIMAKQVLDLYMLYTLVTEKGGLVEVINKKLWREITKGLSLPTSITSAAFTLRTQYMKYLYPYECEKRGLSNPNELQAAIDSNRREGRRQGFGGSLFAYSPSGTHGLLSSPKLPVPALGLASATNGGAIAPGQKIKKEEDSPIPISMPSRLPVSLAGHPVVAAQAAAVQVAAAAQAAALEQLREKLESGEPPEKKLALVTDEQQRLMQRALQQNLLAMTAQLPMSIRINSQGTRSPENRPDTATASSNGTNSISMSVEINGIVYTGVLFAQTPGPSSSSSSSSSSAYSKGSGGGSRSSGSGSSGVGSGGGNVPPAPASLPVPPSSTSNSASP</sequence>
<feature type="region of interest" description="Disordered" evidence="8">
    <location>
        <begin position="464"/>
        <end position="487"/>
    </location>
</feature>
<dbReference type="PANTHER" id="PTHR15348:SF1">
    <property type="entry name" value="AT-RICH INTERACTIVE DOMAIN-CONTAINING PROTEIN 3A"/>
    <property type="match status" value="1"/>
</dbReference>
<dbReference type="InterPro" id="IPR001606">
    <property type="entry name" value="ARID_dom"/>
</dbReference>
<dbReference type="SUPFAM" id="SSF46774">
    <property type="entry name" value="ARID-like"/>
    <property type="match status" value="1"/>
</dbReference>
<evidence type="ECO:0000259" key="10">
    <source>
        <dbReference type="PROSITE" id="PS51486"/>
    </source>
</evidence>
<dbReference type="Proteomes" id="UP000558958">
    <property type="component" value="Unassembled WGS sequence"/>
</dbReference>
<evidence type="ECO:0000256" key="1">
    <source>
        <dbReference type="ARBA" id="ARBA00004496"/>
    </source>
</evidence>
<feature type="compositionally biased region" description="Low complexity" evidence="8">
    <location>
        <begin position="11"/>
        <end position="34"/>
    </location>
</feature>
<accession>A0A7K8YQY1</accession>
<evidence type="ECO:0000256" key="6">
    <source>
        <dbReference type="ARBA" id="ARBA00023242"/>
    </source>
</evidence>
<dbReference type="Pfam" id="PF01388">
    <property type="entry name" value="ARID"/>
    <property type="match status" value="1"/>
</dbReference>
<feature type="compositionally biased region" description="Gly residues" evidence="8">
    <location>
        <begin position="525"/>
        <end position="546"/>
    </location>
</feature>
<gene>
    <name evidence="11" type="primary">Arid3a_1</name>
    <name evidence="11" type="ORF">SAKLUC_R05928</name>
</gene>
<feature type="compositionally biased region" description="Low complexity" evidence="8">
    <location>
        <begin position="509"/>
        <end position="524"/>
    </location>
</feature>
<keyword evidence="6 7" id="KW-0539">Nucleus</keyword>
<dbReference type="FunFam" id="1.10.150.60:FF:000006">
    <property type="entry name" value="AT-rich interactive domain-containing protein 3A"/>
    <property type="match status" value="1"/>
</dbReference>
<keyword evidence="4 7" id="KW-0238">DNA-binding</keyword>
<dbReference type="SMART" id="SM01014">
    <property type="entry name" value="ARID"/>
    <property type="match status" value="1"/>
</dbReference>
<dbReference type="CDD" id="cd16878">
    <property type="entry name" value="ARID_ARID3A"/>
    <property type="match status" value="1"/>
</dbReference>
<feature type="domain" description="ARID" evidence="9">
    <location>
        <begin position="211"/>
        <end position="303"/>
    </location>
</feature>
<evidence type="ECO:0000313" key="11">
    <source>
        <dbReference type="EMBL" id="NXG05601.1"/>
    </source>
</evidence>
<feature type="non-terminal residue" evidence="11">
    <location>
        <position position="567"/>
    </location>
</feature>
<dbReference type="InterPro" id="IPR045147">
    <property type="entry name" value="ARI3A/B/C"/>
</dbReference>
<dbReference type="GO" id="GO:0003677">
    <property type="term" value="F:DNA binding"/>
    <property type="evidence" value="ECO:0007669"/>
    <property type="project" value="UniProtKB-UniRule"/>
</dbReference>
<feature type="compositionally biased region" description="Low complexity" evidence="8">
    <location>
        <begin position="73"/>
        <end position="91"/>
    </location>
</feature>
<keyword evidence="3 7" id="KW-0805">Transcription regulation</keyword>
<proteinExistence type="predicted"/>
<comment type="subcellular location">
    <subcellularLocation>
        <location evidence="1">Cytoplasm</location>
    </subcellularLocation>
    <subcellularLocation>
        <location evidence="7">Nucleus</location>
    </subcellularLocation>
</comment>
<evidence type="ECO:0000313" key="12">
    <source>
        <dbReference type="Proteomes" id="UP000558958"/>
    </source>
</evidence>
<dbReference type="PANTHER" id="PTHR15348">
    <property type="entry name" value="AT-RICH INTERACTIVE DOMAIN-CONTAINING PROTEIN ARID DOMAIN- CONTAINING PROTEIN DEAD RINGER PROTEIN B-CELL REGULATOR OF IGH TRANSCRIPTION BRIGHT"/>
    <property type="match status" value="1"/>
</dbReference>
<dbReference type="InterPro" id="IPR036431">
    <property type="entry name" value="ARID_dom_sf"/>
</dbReference>
<dbReference type="GO" id="GO:0005737">
    <property type="term" value="C:cytoplasm"/>
    <property type="evidence" value="ECO:0007669"/>
    <property type="project" value="UniProtKB-SubCell"/>
</dbReference>
<comment type="subunit">
    <text evidence="7">Homodimer.</text>
</comment>
<reference evidence="11 12" key="1">
    <citation type="submission" date="2019-09" db="EMBL/GenBank/DDBJ databases">
        <title>Bird 10,000 Genomes (B10K) Project - Family phase.</title>
        <authorList>
            <person name="Zhang G."/>
        </authorList>
    </citation>
    <scope>NUCLEOTIDE SEQUENCE [LARGE SCALE GENOMIC DNA]</scope>
    <source>
        <strain evidence="11">B10K-DU-001-06</strain>
        <tissue evidence="11">Muscle</tissue>
    </source>
</reference>
<feature type="compositionally biased region" description="Pro residues" evidence="8">
    <location>
        <begin position="548"/>
        <end position="558"/>
    </location>
</feature>
<feature type="region of interest" description="Disordered" evidence="8">
    <location>
        <begin position="507"/>
        <end position="567"/>
    </location>
</feature>
<feature type="non-terminal residue" evidence="11">
    <location>
        <position position="1"/>
    </location>
</feature>
<comment type="function">
    <text evidence="7">Transcription factor.</text>
</comment>
<protein>
    <recommendedName>
        <fullName evidence="7">AT-rich interactive domain-containing protein 3</fullName>
        <shortName evidence="7">ARID domain-containing protein</shortName>
    </recommendedName>
</protein>
<feature type="compositionally biased region" description="Pro residues" evidence="8">
    <location>
        <begin position="35"/>
        <end position="49"/>
    </location>
</feature>
<evidence type="ECO:0000256" key="5">
    <source>
        <dbReference type="ARBA" id="ARBA00023163"/>
    </source>
</evidence>
<keyword evidence="2" id="KW-0963">Cytoplasm</keyword>
<feature type="region of interest" description="Disordered" evidence="8">
    <location>
        <begin position="11"/>
        <end position="196"/>
    </location>
</feature>
<keyword evidence="12" id="KW-1185">Reference proteome</keyword>
<evidence type="ECO:0000256" key="8">
    <source>
        <dbReference type="SAM" id="MobiDB-lite"/>
    </source>
</evidence>
<dbReference type="GO" id="GO:0005634">
    <property type="term" value="C:nucleus"/>
    <property type="evidence" value="ECO:0007669"/>
    <property type="project" value="UniProtKB-SubCell"/>
</dbReference>
<name>A0A7K8YQY1_9PASS</name>
<dbReference type="InterPro" id="IPR023334">
    <property type="entry name" value="REKLES_domain"/>
</dbReference>
<feature type="compositionally biased region" description="Acidic residues" evidence="8">
    <location>
        <begin position="106"/>
        <end position="126"/>
    </location>
</feature>
<evidence type="ECO:0000256" key="4">
    <source>
        <dbReference type="ARBA" id="ARBA00023125"/>
    </source>
</evidence>
<dbReference type="PROSITE" id="PS51011">
    <property type="entry name" value="ARID"/>
    <property type="match status" value="1"/>
</dbReference>
<evidence type="ECO:0000259" key="9">
    <source>
        <dbReference type="PROSITE" id="PS51011"/>
    </source>
</evidence>
<dbReference type="SMART" id="SM00501">
    <property type="entry name" value="BRIGHT"/>
    <property type="match status" value="1"/>
</dbReference>
<dbReference type="EMBL" id="VWZD01006798">
    <property type="protein sequence ID" value="NXG05601.1"/>
    <property type="molecule type" value="Genomic_DNA"/>
</dbReference>
<evidence type="ECO:0000256" key="7">
    <source>
        <dbReference type="RuleBase" id="RU369100"/>
    </source>
</evidence>
<feature type="domain" description="REKLES" evidence="10">
    <location>
        <begin position="412"/>
        <end position="510"/>
    </location>
</feature>
<organism evidence="11 12">
    <name type="scientific">Sakesphorus luctuosus</name>
    <dbReference type="NCBI Taxonomy" id="419690"/>
    <lineage>
        <taxon>Eukaryota</taxon>
        <taxon>Metazoa</taxon>
        <taxon>Chordata</taxon>
        <taxon>Craniata</taxon>
        <taxon>Vertebrata</taxon>
        <taxon>Euteleostomi</taxon>
        <taxon>Archelosauria</taxon>
        <taxon>Archosauria</taxon>
        <taxon>Dinosauria</taxon>
        <taxon>Saurischia</taxon>
        <taxon>Theropoda</taxon>
        <taxon>Coelurosauria</taxon>
        <taxon>Aves</taxon>
        <taxon>Neognathae</taxon>
        <taxon>Neoaves</taxon>
        <taxon>Telluraves</taxon>
        <taxon>Australaves</taxon>
        <taxon>Passeriformes</taxon>
        <taxon>Thamnophilidae</taxon>
        <taxon>Sakesphorus</taxon>
    </lineage>
</organism>
<dbReference type="Gene3D" id="1.10.150.60">
    <property type="entry name" value="ARID DNA-binding domain"/>
    <property type="match status" value="1"/>
</dbReference>
<dbReference type="PROSITE" id="PS51486">
    <property type="entry name" value="REKLES"/>
    <property type="match status" value="1"/>
</dbReference>
<evidence type="ECO:0000256" key="3">
    <source>
        <dbReference type="ARBA" id="ARBA00023015"/>
    </source>
</evidence>
<keyword evidence="5" id="KW-0804">Transcription</keyword>
<dbReference type="GO" id="GO:0006357">
    <property type="term" value="P:regulation of transcription by RNA polymerase II"/>
    <property type="evidence" value="ECO:0007669"/>
    <property type="project" value="InterPro"/>
</dbReference>
<feature type="compositionally biased region" description="Polar residues" evidence="8">
    <location>
        <begin position="95"/>
        <end position="105"/>
    </location>
</feature>
<dbReference type="AlphaFoldDB" id="A0A7K8YQY1"/>